<dbReference type="EMBL" id="KB445580">
    <property type="protein sequence ID" value="EMD88978.1"/>
    <property type="molecule type" value="Genomic_DNA"/>
</dbReference>
<dbReference type="STRING" id="701091.M2ULZ9"/>
<dbReference type="PANTHER" id="PTHR24096:SF265">
    <property type="entry name" value="ENZYME, PUTATIVE (AFU_ORTHOLOGUE AFUA_5G14270)-RELATED"/>
    <property type="match status" value="1"/>
</dbReference>
<dbReference type="GO" id="GO:0016405">
    <property type="term" value="F:CoA-ligase activity"/>
    <property type="evidence" value="ECO:0007669"/>
    <property type="project" value="TreeGrafter"/>
</dbReference>
<accession>M2ULZ9</accession>
<feature type="domain" description="AMP-binding enzyme C-terminal" evidence="1">
    <location>
        <begin position="21"/>
        <end position="91"/>
    </location>
</feature>
<evidence type="ECO:0000313" key="3">
    <source>
        <dbReference type="Proteomes" id="UP000016936"/>
    </source>
</evidence>
<dbReference type="GO" id="GO:0019748">
    <property type="term" value="P:secondary metabolic process"/>
    <property type="evidence" value="ECO:0007669"/>
    <property type="project" value="TreeGrafter"/>
</dbReference>
<evidence type="ECO:0000259" key="1">
    <source>
        <dbReference type="Pfam" id="PF13193"/>
    </source>
</evidence>
<dbReference type="Pfam" id="PF13193">
    <property type="entry name" value="AMP-binding_C"/>
    <property type="match status" value="1"/>
</dbReference>
<dbReference type="InterPro" id="IPR045851">
    <property type="entry name" value="AMP-bd_C_sf"/>
</dbReference>
<reference evidence="2 3" key="1">
    <citation type="journal article" date="2012" name="PLoS Pathog.">
        <title>Diverse lifestyles and strategies of plant pathogenesis encoded in the genomes of eighteen Dothideomycetes fungi.</title>
        <authorList>
            <person name="Ohm R.A."/>
            <person name="Feau N."/>
            <person name="Henrissat B."/>
            <person name="Schoch C.L."/>
            <person name="Horwitz B.A."/>
            <person name="Barry K.W."/>
            <person name="Condon B.J."/>
            <person name="Copeland A.C."/>
            <person name="Dhillon B."/>
            <person name="Glaser F."/>
            <person name="Hesse C.N."/>
            <person name="Kosti I."/>
            <person name="LaButti K."/>
            <person name="Lindquist E.A."/>
            <person name="Lucas S."/>
            <person name="Salamov A.A."/>
            <person name="Bradshaw R.E."/>
            <person name="Ciuffetti L."/>
            <person name="Hamelin R.C."/>
            <person name="Kema G.H.J."/>
            <person name="Lawrence C."/>
            <person name="Scott J.A."/>
            <person name="Spatafora J.W."/>
            <person name="Turgeon B.G."/>
            <person name="de Wit P.J.G.M."/>
            <person name="Zhong S."/>
            <person name="Goodwin S.B."/>
            <person name="Grigoriev I.V."/>
        </authorList>
    </citation>
    <scope>NUCLEOTIDE SEQUENCE [LARGE SCALE GENOMIC DNA]</scope>
    <source>
        <strain evidence="3">C5 / ATCC 48332 / race O</strain>
    </source>
</reference>
<dbReference type="AlphaFoldDB" id="M2ULZ9"/>
<reference evidence="3" key="2">
    <citation type="journal article" date="2013" name="PLoS Genet.">
        <title>Comparative genome structure, secondary metabolite, and effector coding capacity across Cochliobolus pathogens.</title>
        <authorList>
            <person name="Condon B.J."/>
            <person name="Leng Y."/>
            <person name="Wu D."/>
            <person name="Bushley K.E."/>
            <person name="Ohm R.A."/>
            <person name="Otillar R."/>
            <person name="Martin J."/>
            <person name="Schackwitz W."/>
            <person name="Grimwood J."/>
            <person name="MohdZainudin N."/>
            <person name="Xue C."/>
            <person name="Wang R."/>
            <person name="Manning V.A."/>
            <person name="Dhillon B."/>
            <person name="Tu Z.J."/>
            <person name="Steffenson B.J."/>
            <person name="Salamov A."/>
            <person name="Sun H."/>
            <person name="Lowry S."/>
            <person name="LaButti K."/>
            <person name="Han J."/>
            <person name="Copeland A."/>
            <person name="Lindquist E."/>
            <person name="Barry K."/>
            <person name="Schmutz J."/>
            <person name="Baker S.E."/>
            <person name="Ciuffetti L.M."/>
            <person name="Grigoriev I.V."/>
            <person name="Zhong S."/>
            <person name="Turgeon B.G."/>
        </authorList>
    </citation>
    <scope>NUCLEOTIDE SEQUENCE [LARGE SCALE GENOMIC DNA]</scope>
    <source>
        <strain evidence="3">C5 / ATCC 48332 / race O</strain>
    </source>
</reference>
<feature type="non-terminal residue" evidence="2">
    <location>
        <position position="1"/>
    </location>
</feature>
<dbReference type="OMA" id="ILWIDLI"/>
<dbReference type="Gene3D" id="3.30.300.30">
    <property type="match status" value="1"/>
</dbReference>
<keyword evidence="3" id="KW-1185">Reference proteome</keyword>
<dbReference type="HOGENOM" id="CLU_000022_17_6_1"/>
<dbReference type="SUPFAM" id="SSF56801">
    <property type="entry name" value="Acetyl-CoA synthetase-like"/>
    <property type="match status" value="1"/>
</dbReference>
<evidence type="ECO:0000313" key="2">
    <source>
        <dbReference type="EMBL" id="EMD88978.1"/>
    </source>
</evidence>
<protein>
    <recommendedName>
        <fullName evidence="1">AMP-binding enzyme C-terminal domain-containing protein</fullName>
    </recommendedName>
</protein>
<proteinExistence type="predicted"/>
<gene>
    <name evidence="2" type="ORF">COCHEDRAFT_1110636</name>
</gene>
<dbReference type="InterPro" id="IPR025110">
    <property type="entry name" value="AMP-bd_C"/>
</dbReference>
<dbReference type="Proteomes" id="UP000016936">
    <property type="component" value="Unassembled WGS sequence"/>
</dbReference>
<dbReference type="eggNOG" id="KOG1176">
    <property type="taxonomic scope" value="Eukaryota"/>
</dbReference>
<dbReference type="PANTHER" id="PTHR24096">
    <property type="entry name" value="LONG-CHAIN-FATTY-ACID--COA LIGASE"/>
    <property type="match status" value="1"/>
</dbReference>
<name>M2ULZ9_COCH5</name>
<organism evidence="2 3">
    <name type="scientific">Cochliobolus heterostrophus (strain C5 / ATCC 48332 / race O)</name>
    <name type="common">Southern corn leaf blight fungus</name>
    <name type="synonym">Bipolaris maydis</name>
    <dbReference type="NCBI Taxonomy" id="701091"/>
    <lineage>
        <taxon>Eukaryota</taxon>
        <taxon>Fungi</taxon>
        <taxon>Dikarya</taxon>
        <taxon>Ascomycota</taxon>
        <taxon>Pezizomycotina</taxon>
        <taxon>Dothideomycetes</taxon>
        <taxon>Pleosporomycetidae</taxon>
        <taxon>Pleosporales</taxon>
        <taxon>Pleosporineae</taxon>
        <taxon>Pleosporaceae</taxon>
        <taxon>Bipolaris</taxon>
    </lineage>
</organism>
<sequence length="95" mass="10506">ILLSQCKELIKVRGFQVSPPEIEGTLLTHLDIIDAAVIGVRCPPEGEEHPRAYVVLRQGSRLDAETVKLYVCERLAKYKELTGGVTFTDQIANNA</sequence>